<evidence type="ECO:0000259" key="5">
    <source>
        <dbReference type="PROSITE" id="PS50977"/>
    </source>
</evidence>
<dbReference type="PANTHER" id="PTHR47506:SF1">
    <property type="entry name" value="HTH-TYPE TRANSCRIPTIONAL REGULATOR YJDC"/>
    <property type="match status" value="1"/>
</dbReference>
<dbReference type="Proteomes" id="UP000094936">
    <property type="component" value="Unassembled WGS sequence"/>
</dbReference>
<dbReference type="Pfam" id="PF00440">
    <property type="entry name" value="TetR_N"/>
    <property type="match status" value="1"/>
</dbReference>
<comment type="caution">
    <text evidence="6">The sequence shown here is derived from an EMBL/GenBank/DDBJ whole genome shotgun (WGS) entry which is preliminary data.</text>
</comment>
<dbReference type="InterPro" id="IPR036271">
    <property type="entry name" value="Tet_transcr_reg_TetR-rel_C_sf"/>
</dbReference>
<dbReference type="Gene3D" id="1.10.357.10">
    <property type="entry name" value="Tetracycline Repressor, domain 2"/>
    <property type="match status" value="1"/>
</dbReference>
<sequence>MNVKNKRHEAKKASKEALVRSAIMLFPTKGLNVSLDELCAHAGYSRGAFYVHFKNREELQMEVVEREVNTWLDNLFGSGILSNEKELSNLVLKFVADLCDGRYPVSKESGLRPHQLLEMCSRSERIRKAYLKIMQTSMERIQRIIELSQGKGLIRKDLDAGQISSLLLYLSVGVHTMYDLDYPIDFSGNTKTLLRLFNPQNGALD</sequence>
<organism evidence="6 7">
    <name type="scientific">Veronia pacifica</name>
    <dbReference type="NCBI Taxonomy" id="1080227"/>
    <lineage>
        <taxon>Bacteria</taxon>
        <taxon>Pseudomonadati</taxon>
        <taxon>Pseudomonadota</taxon>
        <taxon>Gammaproteobacteria</taxon>
        <taxon>Vibrionales</taxon>
        <taxon>Vibrionaceae</taxon>
        <taxon>Veronia</taxon>
    </lineage>
</organism>
<dbReference type="InterPro" id="IPR001647">
    <property type="entry name" value="HTH_TetR"/>
</dbReference>
<dbReference type="PRINTS" id="PR00455">
    <property type="entry name" value="HTHTETR"/>
</dbReference>
<dbReference type="InterPro" id="IPR009057">
    <property type="entry name" value="Homeodomain-like_sf"/>
</dbReference>
<dbReference type="PROSITE" id="PS50977">
    <property type="entry name" value="HTH_TETR_2"/>
    <property type="match status" value="1"/>
</dbReference>
<dbReference type="GO" id="GO:0003677">
    <property type="term" value="F:DNA binding"/>
    <property type="evidence" value="ECO:0007669"/>
    <property type="project" value="UniProtKB-UniRule"/>
</dbReference>
<keyword evidence="3" id="KW-0804">Transcription</keyword>
<accession>A0A1C3EB52</accession>
<evidence type="ECO:0000256" key="4">
    <source>
        <dbReference type="PROSITE-ProRule" id="PRU00335"/>
    </source>
</evidence>
<name>A0A1C3EB52_9GAMM</name>
<reference evidence="6 7" key="1">
    <citation type="submission" date="2016-05" db="EMBL/GenBank/DDBJ databases">
        <title>Genomic Taxonomy of the Vibrionaceae.</title>
        <authorList>
            <person name="Gomez-Gil B."/>
            <person name="Enciso-Ibarra J."/>
        </authorList>
    </citation>
    <scope>NUCLEOTIDE SEQUENCE [LARGE SCALE GENOMIC DNA]</scope>
    <source>
        <strain evidence="6 7">CAIM 1920</strain>
    </source>
</reference>
<evidence type="ECO:0000256" key="3">
    <source>
        <dbReference type="ARBA" id="ARBA00023163"/>
    </source>
</evidence>
<dbReference type="SUPFAM" id="SSF46689">
    <property type="entry name" value="Homeodomain-like"/>
    <property type="match status" value="1"/>
</dbReference>
<feature type="domain" description="HTH tetR-type" evidence="5">
    <location>
        <begin position="12"/>
        <end position="71"/>
    </location>
</feature>
<dbReference type="PANTHER" id="PTHR47506">
    <property type="entry name" value="TRANSCRIPTIONAL REGULATORY PROTEIN"/>
    <property type="match status" value="1"/>
</dbReference>
<evidence type="ECO:0000313" key="7">
    <source>
        <dbReference type="Proteomes" id="UP000094936"/>
    </source>
</evidence>
<proteinExistence type="predicted"/>
<dbReference type="OrthoDB" id="4541465at2"/>
<evidence type="ECO:0000256" key="2">
    <source>
        <dbReference type="ARBA" id="ARBA00023125"/>
    </source>
</evidence>
<feature type="DNA-binding region" description="H-T-H motif" evidence="4">
    <location>
        <begin position="34"/>
        <end position="53"/>
    </location>
</feature>
<protein>
    <recommendedName>
        <fullName evidence="5">HTH tetR-type domain-containing protein</fullName>
    </recommendedName>
</protein>
<gene>
    <name evidence="6" type="ORF">A8L45_20205</name>
</gene>
<keyword evidence="7" id="KW-1185">Reference proteome</keyword>
<keyword evidence="1" id="KW-0805">Transcription regulation</keyword>
<evidence type="ECO:0000256" key="1">
    <source>
        <dbReference type="ARBA" id="ARBA00023015"/>
    </source>
</evidence>
<dbReference type="STRING" id="1080227.A8L45_20205"/>
<keyword evidence="2 4" id="KW-0238">DNA-binding</keyword>
<dbReference type="SUPFAM" id="SSF48498">
    <property type="entry name" value="Tetracyclin repressor-like, C-terminal domain"/>
    <property type="match status" value="1"/>
</dbReference>
<dbReference type="AlphaFoldDB" id="A0A1C3EB52"/>
<evidence type="ECO:0000313" key="6">
    <source>
        <dbReference type="EMBL" id="ODA30462.1"/>
    </source>
</evidence>
<dbReference type="EMBL" id="LYBM01000053">
    <property type="protein sequence ID" value="ODA30462.1"/>
    <property type="molecule type" value="Genomic_DNA"/>
</dbReference>